<comment type="subcellular location">
    <subcellularLocation>
        <location evidence="1">Cell membrane</location>
    </subcellularLocation>
</comment>
<feature type="transmembrane region" description="Helical" evidence="6">
    <location>
        <begin position="71"/>
        <end position="92"/>
    </location>
</feature>
<accession>A0A6J6N7G4</accession>
<sequence>MREFIKNKFLLGGILVSIFVAGFISYYASSSPDGLEKVAEDKGFLDTAKDSANSGSFLADYGVAGIDNERLSVGLSGLIGVIATLSVSLLIFKTLAKKK</sequence>
<evidence type="ECO:0000256" key="2">
    <source>
        <dbReference type="ARBA" id="ARBA00022475"/>
    </source>
</evidence>
<evidence type="ECO:0000256" key="5">
    <source>
        <dbReference type="ARBA" id="ARBA00023136"/>
    </source>
</evidence>
<evidence type="ECO:0000256" key="6">
    <source>
        <dbReference type="SAM" id="Phobius"/>
    </source>
</evidence>
<dbReference type="AlphaFoldDB" id="A0A6J6N7G4"/>
<gene>
    <name evidence="8" type="ORF">UFOPK2362_00389</name>
</gene>
<feature type="transmembrane region" description="Helical" evidence="6">
    <location>
        <begin position="9"/>
        <end position="28"/>
    </location>
</feature>
<evidence type="ECO:0000256" key="1">
    <source>
        <dbReference type="ARBA" id="ARBA00004236"/>
    </source>
</evidence>
<keyword evidence="5 6" id="KW-0472">Membrane</keyword>
<evidence type="ECO:0000259" key="7">
    <source>
        <dbReference type="Pfam" id="PF13190"/>
    </source>
</evidence>
<reference evidence="8" key="1">
    <citation type="submission" date="2020-05" db="EMBL/GenBank/DDBJ databases">
        <authorList>
            <person name="Chiriac C."/>
            <person name="Salcher M."/>
            <person name="Ghai R."/>
            <person name="Kavagutti S V."/>
        </authorList>
    </citation>
    <scope>NUCLEOTIDE SEQUENCE</scope>
</reference>
<keyword evidence="3 6" id="KW-0812">Transmembrane</keyword>
<organism evidence="8">
    <name type="scientific">freshwater metagenome</name>
    <dbReference type="NCBI Taxonomy" id="449393"/>
    <lineage>
        <taxon>unclassified sequences</taxon>
        <taxon>metagenomes</taxon>
        <taxon>ecological metagenomes</taxon>
    </lineage>
</organism>
<keyword evidence="2" id="KW-1003">Cell membrane</keyword>
<evidence type="ECO:0000256" key="4">
    <source>
        <dbReference type="ARBA" id="ARBA00022989"/>
    </source>
</evidence>
<name>A0A6J6N7G4_9ZZZZ</name>
<protein>
    <submittedName>
        <fullName evidence="8">Unannotated protein</fullName>
    </submittedName>
</protein>
<feature type="domain" description="PDGLE" evidence="7">
    <location>
        <begin position="8"/>
        <end position="96"/>
    </location>
</feature>
<dbReference type="GO" id="GO:0005886">
    <property type="term" value="C:plasma membrane"/>
    <property type="evidence" value="ECO:0007669"/>
    <property type="project" value="UniProtKB-SubCell"/>
</dbReference>
<proteinExistence type="predicted"/>
<dbReference type="Pfam" id="PF13190">
    <property type="entry name" value="PDGLE"/>
    <property type="match status" value="1"/>
</dbReference>
<dbReference type="EMBL" id="CAEZXI010000026">
    <property type="protein sequence ID" value="CAB4680854.1"/>
    <property type="molecule type" value="Genomic_DNA"/>
</dbReference>
<evidence type="ECO:0000313" key="8">
    <source>
        <dbReference type="EMBL" id="CAB4680854.1"/>
    </source>
</evidence>
<evidence type="ECO:0000256" key="3">
    <source>
        <dbReference type="ARBA" id="ARBA00022692"/>
    </source>
</evidence>
<keyword evidence="4 6" id="KW-1133">Transmembrane helix</keyword>
<dbReference type="InterPro" id="IPR025937">
    <property type="entry name" value="PDGLE_dom"/>
</dbReference>